<reference evidence="2" key="1">
    <citation type="submission" date="2020-11" db="EMBL/GenBank/DDBJ databases">
        <title>Sequencing the genomes of 1000 actinobacteria strains.</title>
        <authorList>
            <person name="Klenk H.-P."/>
        </authorList>
    </citation>
    <scope>NUCLEOTIDE SEQUENCE</scope>
    <source>
        <strain evidence="2">DSM 45632</strain>
    </source>
</reference>
<feature type="compositionally biased region" description="Polar residues" evidence="1">
    <location>
        <begin position="51"/>
        <end position="61"/>
    </location>
</feature>
<sequence length="229" mass="24833">MKDNPRPLPEKIYMRRRVAAVVIILATVALIVWALTAVAKSGSSDNEEETTANSTLVTTPTEPLPSAKPSTSESPTPTIEPKPSESKTNDDEALAAQTTCEVKDLRVTVEADRPNYGEGEEPQLTGVIHNPTGADCVIDADAAPLRFEVTRMERNGFQRVWGDTDCYPPDVTGRQVFKAGETRRFSTSWSRMDSRPGECSTRQPVAPGAYIAYASVGDNASEGVTFNLN</sequence>
<protein>
    <submittedName>
        <fullName evidence="2">Uncharacterized protein</fullName>
    </submittedName>
</protein>
<name>A0A931GWA3_9CORY</name>
<accession>A0A931GWA3</accession>
<dbReference type="Proteomes" id="UP000658613">
    <property type="component" value="Unassembled WGS sequence"/>
</dbReference>
<comment type="caution">
    <text evidence="2">The sequence shown here is derived from an EMBL/GenBank/DDBJ whole genome shotgun (WGS) entry which is preliminary data.</text>
</comment>
<dbReference type="RefSeq" id="WP_196824734.1">
    <property type="nucleotide sequence ID" value="NZ_CP046980.1"/>
</dbReference>
<proteinExistence type="predicted"/>
<organism evidence="2 3">
    <name type="scientific">Corynebacterium aquatimens</name>
    <dbReference type="NCBI Taxonomy" id="1190508"/>
    <lineage>
        <taxon>Bacteria</taxon>
        <taxon>Bacillati</taxon>
        <taxon>Actinomycetota</taxon>
        <taxon>Actinomycetes</taxon>
        <taxon>Mycobacteriales</taxon>
        <taxon>Corynebacteriaceae</taxon>
        <taxon>Corynebacterium</taxon>
    </lineage>
</organism>
<dbReference type="AlphaFoldDB" id="A0A931GWA3"/>
<dbReference type="EMBL" id="JADOUE010000001">
    <property type="protein sequence ID" value="MBG6122326.1"/>
    <property type="molecule type" value="Genomic_DNA"/>
</dbReference>
<evidence type="ECO:0000313" key="3">
    <source>
        <dbReference type="Proteomes" id="UP000658613"/>
    </source>
</evidence>
<gene>
    <name evidence="2" type="ORF">IW254_001295</name>
</gene>
<feature type="region of interest" description="Disordered" evidence="1">
    <location>
        <begin position="39"/>
        <end position="93"/>
    </location>
</feature>
<evidence type="ECO:0000256" key="1">
    <source>
        <dbReference type="SAM" id="MobiDB-lite"/>
    </source>
</evidence>
<evidence type="ECO:0000313" key="2">
    <source>
        <dbReference type="EMBL" id="MBG6122326.1"/>
    </source>
</evidence>
<keyword evidence="3" id="KW-1185">Reference proteome</keyword>
<feature type="compositionally biased region" description="Polar residues" evidence="1">
    <location>
        <begin position="68"/>
        <end position="77"/>
    </location>
</feature>